<feature type="active site" evidence="8">
    <location>
        <position position="126"/>
    </location>
</feature>
<feature type="active site" evidence="8">
    <location>
        <position position="54"/>
    </location>
</feature>
<dbReference type="Pfam" id="PF06628">
    <property type="entry name" value="Catalase-rel"/>
    <property type="match status" value="1"/>
</dbReference>
<dbReference type="InterPro" id="IPR020835">
    <property type="entry name" value="Catalase_sf"/>
</dbReference>
<dbReference type="GO" id="GO:0005737">
    <property type="term" value="C:cytoplasm"/>
    <property type="evidence" value="ECO:0007669"/>
    <property type="project" value="TreeGrafter"/>
</dbReference>
<dbReference type="InterPro" id="IPR011614">
    <property type="entry name" value="Catalase_core"/>
</dbReference>
<evidence type="ECO:0000256" key="8">
    <source>
        <dbReference type="PIRSR" id="PIRSR038928-1"/>
    </source>
</evidence>
<name>A0A1S1NQ71_9MYCO</name>
<feature type="domain" description="Catalase core" evidence="12">
    <location>
        <begin position="7"/>
        <end position="388"/>
    </location>
</feature>
<dbReference type="PROSITE" id="PS51402">
    <property type="entry name" value="CATALASE_3"/>
    <property type="match status" value="1"/>
</dbReference>
<keyword evidence="2 10" id="KW-0575">Peroxidase</keyword>
<keyword evidence="14" id="KW-1185">Reference proteome</keyword>
<dbReference type="Proteomes" id="UP000179734">
    <property type="component" value="Unassembled WGS sequence"/>
</dbReference>
<evidence type="ECO:0000256" key="5">
    <source>
        <dbReference type="ARBA" id="ARBA00023002"/>
    </source>
</evidence>
<evidence type="ECO:0000259" key="12">
    <source>
        <dbReference type="SMART" id="SM01060"/>
    </source>
</evidence>
<comment type="similarity">
    <text evidence="1 10">Belongs to the catalase family.</text>
</comment>
<evidence type="ECO:0000313" key="14">
    <source>
        <dbReference type="Proteomes" id="UP000179734"/>
    </source>
</evidence>
<comment type="caution">
    <text evidence="13">The sequence shown here is derived from an EMBL/GenBank/DDBJ whole genome shotgun (WGS) entry which is preliminary data.</text>
</comment>
<evidence type="ECO:0000256" key="7">
    <source>
        <dbReference type="ARBA" id="ARBA00023324"/>
    </source>
</evidence>
<dbReference type="PANTHER" id="PTHR11465">
    <property type="entry name" value="CATALASE"/>
    <property type="match status" value="1"/>
</dbReference>
<dbReference type="InterPro" id="IPR024708">
    <property type="entry name" value="Catalase_AS"/>
</dbReference>
<evidence type="ECO:0000256" key="10">
    <source>
        <dbReference type="RuleBase" id="RU000498"/>
    </source>
</evidence>
<comment type="cofactor">
    <cofactor evidence="9">
        <name>heme</name>
        <dbReference type="ChEBI" id="CHEBI:30413"/>
    </cofactor>
</comment>
<protein>
    <recommendedName>
        <fullName evidence="10">Catalase</fullName>
        <ecNumber evidence="10">1.11.1.6</ecNumber>
    </recommendedName>
</protein>
<dbReference type="PIRSF" id="PIRSF038928">
    <property type="entry name" value="Catalase_clade1-3"/>
    <property type="match status" value="1"/>
</dbReference>
<dbReference type="FunFam" id="2.40.180.10:FF:000001">
    <property type="entry name" value="Catalase"/>
    <property type="match status" value="1"/>
</dbReference>
<dbReference type="RefSeq" id="WP_071020338.1">
    <property type="nucleotide sequence ID" value="NZ_MLQM01000004.1"/>
</dbReference>
<dbReference type="AlphaFoldDB" id="A0A1S1NQ71"/>
<dbReference type="GO" id="GO:0042542">
    <property type="term" value="P:response to hydrogen peroxide"/>
    <property type="evidence" value="ECO:0007669"/>
    <property type="project" value="TreeGrafter"/>
</dbReference>
<dbReference type="SUPFAM" id="SSF56634">
    <property type="entry name" value="Heme-dependent catalase-like"/>
    <property type="match status" value="1"/>
</dbReference>
<dbReference type="InterPro" id="IPR024711">
    <property type="entry name" value="Catalase_clade1/3"/>
</dbReference>
<evidence type="ECO:0000256" key="2">
    <source>
        <dbReference type="ARBA" id="ARBA00022559"/>
    </source>
</evidence>
<dbReference type="GO" id="GO:0042744">
    <property type="term" value="P:hydrogen peroxide catabolic process"/>
    <property type="evidence" value="ECO:0007669"/>
    <property type="project" value="UniProtKB-KW"/>
</dbReference>
<dbReference type="PROSITE" id="PS00438">
    <property type="entry name" value="CATALASE_2"/>
    <property type="match status" value="1"/>
</dbReference>
<dbReference type="PRINTS" id="PR00067">
    <property type="entry name" value="CATALASE"/>
</dbReference>
<dbReference type="SMART" id="SM01060">
    <property type="entry name" value="Catalase"/>
    <property type="match status" value="1"/>
</dbReference>
<reference evidence="13 14" key="1">
    <citation type="submission" date="2016-10" db="EMBL/GenBank/DDBJ databases">
        <title>Genome sequence of Mycobacterium talmonii.</title>
        <authorList>
            <person name="Greninger A.L."/>
            <person name="Elliott B."/>
            <person name="Vasireddy S."/>
            <person name="Vasireddy R."/>
        </authorList>
    </citation>
    <scope>NUCLEOTIDE SEQUENCE [LARGE SCALE GENOMIC DNA]</scope>
    <source>
        <strain evidence="14">NE-TNMC-100812</strain>
    </source>
</reference>
<dbReference type="GO" id="GO:0020037">
    <property type="term" value="F:heme binding"/>
    <property type="evidence" value="ECO:0007669"/>
    <property type="project" value="InterPro"/>
</dbReference>
<evidence type="ECO:0000256" key="6">
    <source>
        <dbReference type="ARBA" id="ARBA00023004"/>
    </source>
</evidence>
<dbReference type="EC" id="1.11.1.6" evidence="10"/>
<feature type="binding site" description="axial binding residue" evidence="9">
    <location>
        <position position="336"/>
    </location>
    <ligand>
        <name>heme</name>
        <dbReference type="ChEBI" id="CHEBI:30413"/>
    </ligand>
    <ligandPart>
        <name>Fe</name>
        <dbReference type="ChEBI" id="CHEBI:18248"/>
    </ligandPart>
</feature>
<comment type="catalytic activity">
    <reaction evidence="10">
        <text>2 H2O2 = O2 + 2 H2O</text>
        <dbReference type="Rhea" id="RHEA:20309"/>
        <dbReference type="ChEBI" id="CHEBI:15377"/>
        <dbReference type="ChEBI" id="CHEBI:15379"/>
        <dbReference type="ChEBI" id="CHEBI:16240"/>
        <dbReference type="EC" id="1.11.1.6"/>
    </reaction>
</comment>
<dbReference type="InterPro" id="IPR010582">
    <property type="entry name" value="Catalase_immune_responsive"/>
</dbReference>
<keyword evidence="5 10" id="KW-0560">Oxidoreductase</keyword>
<dbReference type="InterPro" id="IPR002226">
    <property type="entry name" value="Catalase_haem_BS"/>
</dbReference>
<keyword evidence="4 9" id="KW-0479">Metal-binding</keyword>
<dbReference type="InterPro" id="IPR018028">
    <property type="entry name" value="Catalase"/>
</dbReference>
<dbReference type="GO" id="GO:0004096">
    <property type="term" value="F:catalase activity"/>
    <property type="evidence" value="ECO:0007669"/>
    <property type="project" value="UniProtKB-EC"/>
</dbReference>
<keyword evidence="7 10" id="KW-0376">Hydrogen peroxide</keyword>
<feature type="region of interest" description="Disordered" evidence="11">
    <location>
        <begin position="1"/>
        <end position="25"/>
    </location>
</feature>
<accession>A0A1S1NQ71</accession>
<keyword evidence="6 9" id="KW-0408">Iron</keyword>
<gene>
    <name evidence="13" type="ORF">BKN37_01740</name>
</gene>
<organism evidence="13 14">
    <name type="scientific">Mycobacterium talmoniae</name>
    <dbReference type="NCBI Taxonomy" id="1858794"/>
    <lineage>
        <taxon>Bacteria</taxon>
        <taxon>Bacillati</taxon>
        <taxon>Actinomycetota</taxon>
        <taxon>Actinomycetes</taxon>
        <taxon>Mycobacteriales</taxon>
        <taxon>Mycobacteriaceae</taxon>
        <taxon>Mycobacterium</taxon>
    </lineage>
</organism>
<dbReference type="PANTHER" id="PTHR11465:SF9">
    <property type="entry name" value="CATALASE"/>
    <property type="match status" value="1"/>
</dbReference>
<evidence type="ECO:0000256" key="3">
    <source>
        <dbReference type="ARBA" id="ARBA00022617"/>
    </source>
</evidence>
<dbReference type="GO" id="GO:0046872">
    <property type="term" value="F:metal ion binding"/>
    <property type="evidence" value="ECO:0007669"/>
    <property type="project" value="UniProtKB-KW"/>
</dbReference>
<evidence type="ECO:0000256" key="9">
    <source>
        <dbReference type="PIRSR" id="PIRSR038928-2"/>
    </source>
</evidence>
<evidence type="ECO:0000256" key="1">
    <source>
        <dbReference type="ARBA" id="ARBA00005329"/>
    </source>
</evidence>
<sequence>MTDNYTTTDGGAPAPSNERSLTLGPNGPILLQDTYLIEQLAAFNRERVPERQPHAKGTGAFGRFEVTNDVSAYTKAAVFQPGAVTDVFVRVAGNASERGSADTLRDSRGFSLKFYTSEGNYDIVGNNVPIFFIRDPIKFPNLIRSNKRRADNDCHDHNMVWDFFTQSPESAHLVTLIMGDRGIPRTYRHMNGYGLHTFSWVNVGGEICWVKYHYKSDQGVQCLTQEEADRLAGTDPDCCQRDLFDAIARGEFPSWTLYVQIMPFEDAKTYRFNPFDVTKVWPHADYPLIEVGRMTLDRNPTDHHTEVEQAAFGPHNIVPGTGLSPDRLLLGRSFAYADAHRARIGVNHHQIPVNAPKVPVRSYSKDGRMRVQNVSDPVYTPNTVGGPVADPARAAEVLWAADGEMMRAAYTLRPDDDDWGQAHTLIREVMDDDQRERLVRNVVGHVSNGVREPVLSRVFEYWRNIDPEIGQQIEKGVRANLNQ</sequence>
<evidence type="ECO:0000256" key="4">
    <source>
        <dbReference type="ARBA" id="ARBA00022723"/>
    </source>
</evidence>
<evidence type="ECO:0000313" key="13">
    <source>
        <dbReference type="EMBL" id="OHV06511.1"/>
    </source>
</evidence>
<dbReference type="PROSITE" id="PS00437">
    <property type="entry name" value="CATALASE_1"/>
    <property type="match status" value="1"/>
</dbReference>
<proteinExistence type="inferred from homology"/>
<keyword evidence="3 9" id="KW-0349">Heme</keyword>
<dbReference type="Pfam" id="PF00199">
    <property type="entry name" value="Catalase"/>
    <property type="match status" value="1"/>
</dbReference>
<evidence type="ECO:0000256" key="11">
    <source>
        <dbReference type="SAM" id="MobiDB-lite"/>
    </source>
</evidence>
<dbReference type="Gene3D" id="2.40.180.10">
    <property type="entry name" value="Catalase core domain"/>
    <property type="match status" value="1"/>
</dbReference>
<dbReference type="EMBL" id="MLQM01000004">
    <property type="protein sequence ID" value="OHV06511.1"/>
    <property type="molecule type" value="Genomic_DNA"/>
</dbReference>